<feature type="region of interest" description="Disordered" evidence="1">
    <location>
        <begin position="185"/>
        <end position="205"/>
    </location>
</feature>
<feature type="compositionally biased region" description="Basic and acidic residues" evidence="1">
    <location>
        <begin position="105"/>
        <end position="115"/>
    </location>
</feature>
<reference evidence="2" key="1">
    <citation type="submission" date="2020-08" db="EMBL/GenBank/DDBJ databases">
        <title>Multicomponent nature underlies the extraordinary mechanical properties of spider dragline silk.</title>
        <authorList>
            <person name="Kono N."/>
            <person name="Nakamura H."/>
            <person name="Mori M."/>
            <person name="Yoshida Y."/>
            <person name="Ohtoshi R."/>
            <person name="Malay A.D."/>
            <person name="Moran D.A.P."/>
            <person name="Tomita M."/>
            <person name="Numata K."/>
            <person name="Arakawa K."/>
        </authorList>
    </citation>
    <scope>NUCLEOTIDE SEQUENCE</scope>
</reference>
<dbReference type="EMBL" id="BMAU01021224">
    <property type="protein sequence ID" value="GFY00984.1"/>
    <property type="molecule type" value="Genomic_DNA"/>
</dbReference>
<feature type="region of interest" description="Disordered" evidence="1">
    <location>
        <begin position="227"/>
        <end position="247"/>
    </location>
</feature>
<feature type="compositionally biased region" description="Polar residues" evidence="1">
    <location>
        <begin position="355"/>
        <end position="375"/>
    </location>
</feature>
<protein>
    <submittedName>
        <fullName evidence="2">Uncharacterized protein</fullName>
    </submittedName>
</protein>
<gene>
    <name evidence="2" type="ORF">TNCV_1363901</name>
</gene>
<evidence type="ECO:0000256" key="1">
    <source>
        <dbReference type="SAM" id="MobiDB-lite"/>
    </source>
</evidence>
<feature type="region of interest" description="Disordered" evidence="1">
    <location>
        <begin position="141"/>
        <end position="161"/>
    </location>
</feature>
<organism evidence="2 3">
    <name type="scientific">Trichonephila clavipes</name>
    <name type="common">Golden silk orbweaver</name>
    <name type="synonym">Nephila clavipes</name>
    <dbReference type="NCBI Taxonomy" id="2585209"/>
    <lineage>
        <taxon>Eukaryota</taxon>
        <taxon>Metazoa</taxon>
        <taxon>Ecdysozoa</taxon>
        <taxon>Arthropoda</taxon>
        <taxon>Chelicerata</taxon>
        <taxon>Arachnida</taxon>
        <taxon>Araneae</taxon>
        <taxon>Araneomorphae</taxon>
        <taxon>Entelegynae</taxon>
        <taxon>Araneoidea</taxon>
        <taxon>Nephilidae</taxon>
        <taxon>Trichonephila</taxon>
    </lineage>
</organism>
<dbReference type="Proteomes" id="UP000887159">
    <property type="component" value="Unassembled WGS sequence"/>
</dbReference>
<sequence>MGLDDEVPMICNDASDVFLLKTYLWLYSTGRLRSTANSNVSVQHHDRHAKRSACIRYRPTSSGMLRGLKEAVFQIRKNDVESKVSIKSTKLRNSSVNTTPVADADNQRDVHPRDGNHIDTQLDLILDIRLTRYQKLDSSVNPTPLAHADNQRDVHPRDGNHIDTQQDLILDIRLTRYQKLDSSVNPTPLAHADNQRDVHPRDGNHIDTQRDLILDIRLTRYQKLDSSVNPTPLAHTDNQRDFHSRDGNHIDTQRELILDIRLTRYQKLDSSVNPTPLAHADNQRDVHPRDGNHIDTQRDLILDIRLIRYQKLDTASKDQALKRSKICKKRSRQGSDHQDRKRRAPEQGQGVKRSIPSSFSSRNYKFQKHNTSSPGVESIAGPSRLPDRRTATTTGGSRMEVSGRDNQTRQTRATTRRRKEQAEKQVRSNQTNTRRPCPYYLRSRIQEKDGIPEELSNIEINGIPGSTFHRRSLSMEALNGDPVHRI</sequence>
<feature type="compositionally biased region" description="Basic and acidic residues" evidence="1">
    <location>
        <begin position="281"/>
        <end position="293"/>
    </location>
</feature>
<proteinExistence type="predicted"/>
<feature type="compositionally biased region" description="Basic residues" evidence="1">
    <location>
        <begin position="322"/>
        <end position="332"/>
    </location>
</feature>
<feature type="compositionally biased region" description="Basic and acidic residues" evidence="1">
    <location>
        <begin position="193"/>
        <end position="205"/>
    </location>
</feature>
<feature type="compositionally biased region" description="Basic and acidic residues" evidence="1">
    <location>
        <begin position="149"/>
        <end position="161"/>
    </location>
</feature>
<name>A0A8X6VB24_TRICX</name>
<feature type="region of interest" description="Disordered" evidence="1">
    <location>
        <begin position="95"/>
        <end position="115"/>
    </location>
</feature>
<feature type="region of interest" description="Disordered" evidence="1">
    <location>
        <begin position="317"/>
        <end position="435"/>
    </location>
</feature>
<feature type="compositionally biased region" description="Basic and acidic residues" evidence="1">
    <location>
        <begin position="237"/>
        <end position="247"/>
    </location>
</feature>
<dbReference type="AlphaFoldDB" id="A0A8X6VB24"/>
<keyword evidence="3" id="KW-1185">Reference proteome</keyword>
<evidence type="ECO:0000313" key="2">
    <source>
        <dbReference type="EMBL" id="GFY00984.1"/>
    </source>
</evidence>
<comment type="caution">
    <text evidence="2">The sequence shown here is derived from an EMBL/GenBank/DDBJ whole genome shotgun (WGS) entry which is preliminary data.</text>
</comment>
<accession>A0A8X6VB24</accession>
<feature type="region of interest" description="Disordered" evidence="1">
    <location>
        <begin position="271"/>
        <end position="293"/>
    </location>
</feature>
<evidence type="ECO:0000313" key="3">
    <source>
        <dbReference type="Proteomes" id="UP000887159"/>
    </source>
</evidence>